<keyword evidence="3" id="KW-1185">Reference proteome</keyword>
<sequence>MAFIARVILTLFGIYLFFLIFSSWEMVGFLVLWIVVRLASGKG</sequence>
<name>A0ABT5S206_9BURK</name>
<evidence type="ECO:0000313" key="3">
    <source>
        <dbReference type="Proteomes" id="UP001148932"/>
    </source>
</evidence>
<comment type="caution">
    <text evidence="2">The sequence shown here is derived from an EMBL/GenBank/DDBJ whole genome shotgun (WGS) entry which is preliminary data.</text>
</comment>
<accession>A0ABT5S206</accession>
<gene>
    <name evidence="2" type="ORF">OIN59_21330</name>
</gene>
<reference evidence="2" key="1">
    <citation type="submission" date="2022-10" db="EMBL/GenBank/DDBJ databases">
        <title>Description of microaerobic benzene degrading bacteria.</title>
        <authorList>
            <person name="Bedics A."/>
            <person name="Tancsics A."/>
            <person name="Banerjee S."/>
        </authorList>
    </citation>
    <scope>NUCLEOTIDE SEQUENCE</scope>
    <source>
        <strain evidence="2">D2M1</strain>
    </source>
</reference>
<proteinExistence type="predicted"/>
<dbReference type="Proteomes" id="UP001148932">
    <property type="component" value="Unassembled WGS sequence"/>
</dbReference>
<organism evidence="2 3">
    <name type="scientific">Acidovorax benzenivorans</name>
    <dbReference type="NCBI Taxonomy" id="2987520"/>
    <lineage>
        <taxon>Bacteria</taxon>
        <taxon>Pseudomonadati</taxon>
        <taxon>Pseudomonadota</taxon>
        <taxon>Betaproteobacteria</taxon>
        <taxon>Burkholderiales</taxon>
        <taxon>Comamonadaceae</taxon>
        <taxon>Acidovorax</taxon>
    </lineage>
</organism>
<dbReference type="EMBL" id="JAPCKI010000017">
    <property type="protein sequence ID" value="MDD2179989.1"/>
    <property type="molecule type" value="Genomic_DNA"/>
</dbReference>
<evidence type="ECO:0000256" key="1">
    <source>
        <dbReference type="SAM" id="Phobius"/>
    </source>
</evidence>
<keyword evidence="1" id="KW-0472">Membrane</keyword>
<keyword evidence="1" id="KW-0812">Transmembrane</keyword>
<keyword evidence="1" id="KW-1133">Transmembrane helix</keyword>
<evidence type="ECO:0000313" key="2">
    <source>
        <dbReference type="EMBL" id="MDD2179989.1"/>
    </source>
</evidence>
<feature type="transmembrane region" description="Helical" evidence="1">
    <location>
        <begin position="12"/>
        <end position="36"/>
    </location>
</feature>
<dbReference type="RefSeq" id="WP_274113638.1">
    <property type="nucleotide sequence ID" value="NZ_JAPCKI010000017.1"/>
</dbReference>
<protein>
    <submittedName>
        <fullName evidence="2">Uncharacterized protein</fullName>
    </submittedName>
</protein>